<sequence>MRPRLMVAAVSAAVALSISPVVAHAAPAPLTDVELNGSVDQSVAVDAQFDAGDAYTVGLQALRQLRGEMWDLNPYFSTDGENTSTRLRDVAAKYDLDTREAYVNAFTIDHSLTRISVQRAAEQPGGLSHTRPDRTTPWTATVNGDQSWSESLAGGTSLKNSILKSWGHGELRALNAAKGVSNSDNGHLHMMIDPKFKYYGFGQVYLRGSKYGNYSASQASEKPGTSTQMPAGEQRVWLYRAAAPNEEPTGLKEGVPGPLQDTTAPGGGLGGSSGELNSIIGIIFGVLSLLGAIAGIARQLGFLR</sequence>
<evidence type="ECO:0000256" key="3">
    <source>
        <dbReference type="SAM" id="SignalP"/>
    </source>
</evidence>
<proteinExistence type="predicted"/>
<reference evidence="4" key="1">
    <citation type="submission" date="2022-02" db="EMBL/GenBank/DDBJ databases">
        <title>Corynebacterium sp. from urogenital microbiome.</title>
        <authorList>
            <person name="Cappelli E.A."/>
            <person name="Ribeiro T.G."/>
            <person name="Peixe L."/>
        </authorList>
    </citation>
    <scope>NUCLEOTIDE SEQUENCE</scope>
    <source>
        <strain evidence="4">C8Ua_172</strain>
    </source>
</reference>
<keyword evidence="2" id="KW-1133">Transmembrane helix</keyword>
<comment type="caution">
    <text evidence="4">The sequence shown here is derived from an EMBL/GenBank/DDBJ whole genome shotgun (WGS) entry which is preliminary data.</text>
</comment>
<keyword evidence="5" id="KW-1185">Reference proteome</keyword>
<feature type="chain" id="PRO_5040803949" description="SCP domain-containing protein" evidence="3">
    <location>
        <begin position="26"/>
        <end position="304"/>
    </location>
</feature>
<feature type="signal peptide" evidence="3">
    <location>
        <begin position="1"/>
        <end position="25"/>
    </location>
</feature>
<keyword evidence="2" id="KW-0812">Transmembrane</keyword>
<keyword evidence="2" id="KW-0472">Membrane</keyword>
<dbReference type="AlphaFoldDB" id="A0A9X3LVF5"/>
<evidence type="ECO:0000313" key="5">
    <source>
        <dbReference type="Proteomes" id="UP001146468"/>
    </source>
</evidence>
<dbReference type="Gene3D" id="3.40.33.10">
    <property type="entry name" value="CAP"/>
    <property type="match status" value="1"/>
</dbReference>
<dbReference type="EMBL" id="JAKMUS010000024">
    <property type="protein sequence ID" value="MCZ9294900.1"/>
    <property type="molecule type" value="Genomic_DNA"/>
</dbReference>
<evidence type="ECO:0000256" key="1">
    <source>
        <dbReference type="SAM" id="MobiDB-lite"/>
    </source>
</evidence>
<evidence type="ECO:0000313" key="4">
    <source>
        <dbReference type="EMBL" id="MCZ9294900.1"/>
    </source>
</evidence>
<organism evidence="4 5">
    <name type="scientific">Corynebacterium meitnerae</name>
    <dbReference type="NCBI Taxonomy" id="2913498"/>
    <lineage>
        <taxon>Bacteria</taxon>
        <taxon>Bacillati</taxon>
        <taxon>Actinomycetota</taxon>
        <taxon>Actinomycetes</taxon>
        <taxon>Mycobacteriales</taxon>
        <taxon>Corynebacteriaceae</taxon>
        <taxon>Corynebacterium</taxon>
    </lineage>
</organism>
<protein>
    <recommendedName>
        <fullName evidence="6">SCP domain-containing protein</fullName>
    </recommendedName>
</protein>
<name>A0A9X3LVF5_9CORY</name>
<gene>
    <name evidence="4" type="ORF">L8U60_10450</name>
</gene>
<evidence type="ECO:0008006" key="6">
    <source>
        <dbReference type="Google" id="ProtNLM"/>
    </source>
</evidence>
<feature type="region of interest" description="Disordered" evidence="1">
    <location>
        <begin position="121"/>
        <end position="147"/>
    </location>
</feature>
<accession>A0A9X3LVF5</accession>
<feature type="transmembrane region" description="Helical" evidence="2">
    <location>
        <begin position="279"/>
        <end position="297"/>
    </location>
</feature>
<feature type="region of interest" description="Disordered" evidence="1">
    <location>
        <begin position="247"/>
        <end position="270"/>
    </location>
</feature>
<dbReference type="InterPro" id="IPR035940">
    <property type="entry name" value="CAP_sf"/>
</dbReference>
<dbReference type="RefSeq" id="WP_269966318.1">
    <property type="nucleotide sequence ID" value="NZ_JAKMUS010000024.1"/>
</dbReference>
<feature type="compositionally biased region" description="Polar residues" evidence="1">
    <location>
        <begin position="136"/>
        <end position="147"/>
    </location>
</feature>
<keyword evidence="3" id="KW-0732">Signal</keyword>
<dbReference type="Proteomes" id="UP001146468">
    <property type="component" value="Unassembled WGS sequence"/>
</dbReference>
<evidence type="ECO:0000256" key="2">
    <source>
        <dbReference type="SAM" id="Phobius"/>
    </source>
</evidence>